<comment type="caution">
    <text evidence="2">The sequence shown here is derived from an EMBL/GenBank/DDBJ whole genome shotgun (WGS) entry which is preliminary data.</text>
</comment>
<dbReference type="Proteomes" id="UP001201980">
    <property type="component" value="Unassembled WGS sequence"/>
</dbReference>
<dbReference type="Pfam" id="PF07173">
    <property type="entry name" value="GRDP-like"/>
    <property type="match status" value="1"/>
</dbReference>
<name>A0AAD5RPH3_9PEZI</name>
<evidence type="ECO:0000313" key="2">
    <source>
        <dbReference type="EMBL" id="KAJ2899339.1"/>
    </source>
</evidence>
<dbReference type="InterPro" id="IPR009836">
    <property type="entry name" value="GRDP-like"/>
</dbReference>
<reference evidence="2" key="1">
    <citation type="submission" date="2022-07" db="EMBL/GenBank/DDBJ databases">
        <title>Draft genome sequence of Zalerion maritima ATCC 34329, a (micro)plastics degrading marine fungus.</title>
        <authorList>
            <person name="Paco A."/>
            <person name="Goncalves M.F.M."/>
            <person name="Rocha-Santos T.A.P."/>
            <person name="Alves A."/>
        </authorList>
    </citation>
    <scope>NUCLEOTIDE SEQUENCE</scope>
    <source>
        <strain evidence="2">ATCC 34329</strain>
    </source>
</reference>
<proteinExistence type="predicted"/>
<evidence type="ECO:0000256" key="1">
    <source>
        <dbReference type="SAM" id="MobiDB-lite"/>
    </source>
</evidence>
<feature type="region of interest" description="Disordered" evidence="1">
    <location>
        <begin position="1"/>
        <end position="34"/>
    </location>
</feature>
<evidence type="ECO:0000313" key="3">
    <source>
        <dbReference type="Proteomes" id="UP001201980"/>
    </source>
</evidence>
<dbReference type="PANTHER" id="PTHR34365:SF7">
    <property type="entry name" value="GLYCINE-RICH DOMAIN-CONTAINING PROTEIN 1"/>
    <property type="match status" value="1"/>
</dbReference>
<gene>
    <name evidence="2" type="ORF">MKZ38_003268</name>
</gene>
<accession>A0AAD5RPH3</accession>
<keyword evidence="3" id="KW-1185">Reference proteome</keyword>
<dbReference type="PANTHER" id="PTHR34365">
    <property type="entry name" value="ENOLASE (DUF1399)"/>
    <property type="match status" value="1"/>
</dbReference>
<organism evidence="2 3">
    <name type="scientific">Zalerion maritima</name>
    <dbReference type="NCBI Taxonomy" id="339359"/>
    <lineage>
        <taxon>Eukaryota</taxon>
        <taxon>Fungi</taxon>
        <taxon>Dikarya</taxon>
        <taxon>Ascomycota</taxon>
        <taxon>Pezizomycotina</taxon>
        <taxon>Sordariomycetes</taxon>
        <taxon>Lulworthiomycetidae</taxon>
        <taxon>Lulworthiales</taxon>
        <taxon>Lulworthiaceae</taxon>
        <taxon>Zalerion</taxon>
    </lineage>
</organism>
<dbReference type="EMBL" id="JAKWBI020000200">
    <property type="protein sequence ID" value="KAJ2899339.1"/>
    <property type="molecule type" value="Genomic_DNA"/>
</dbReference>
<feature type="compositionally biased region" description="Polar residues" evidence="1">
    <location>
        <begin position="1"/>
        <end position="11"/>
    </location>
</feature>
<sequence length="703" mass="78868">MWTRGQGTKASSQRDEAGGSLYPPPTHSDIDTPSQLVSSFASPSVCSNPAEPDVDTCLAHLKLLFAFQTLKDDIGNQDGLFGIWEGRCNDVEVTKNEDGTEERTTKPAQPFKVKEKRWALFVARAADRFETWWSKALPRFEEDVRQLNEEDLVEGSLSSFPSTGNIVPWKAKDLPPLDVLMILHSYMLNPRDFLEDCARFNYKNIWATSMPWSVVNAAIDTSFSYCPGPDAEDNFTLRAGRPWDSLEVPPTKRVTCPCCGEGSDRPWTTSTLIGSGCSDGGFSYICASCGLYIDCDVLRVAKFKRDVQNLLGPNNFALPGTILELKTNSPNAVPKEKIDTFEQTFPARLVKTALRSQVLALIQPNDTLKPTMEMIKPMVEKIFTNEKLSAEIDNKTSIMHSYRIPGLSRCYTRRMLSRYLDNHSPFALDLAAAAIRQGVFTEKMAKINWLHSPNSRTTIEKCILKYTRFVKIMAEHRDRLAVPTLDVDLAWHTHQLSPASYYVYTVSKTKRFLDHDDKVRDETLGEAFEFTSEAYQDMFKEVYSECTCWYCEAVRANQRINEAFRESAPASAKNSETASHVSNHHAARVEEDAVSALRTSARVGALHRKMLDEAYQKACKRAKKKGRPAPEKETHHDHWGATFAMNTPFVYPIMAYPGLYAGGRDPGTGYGGDSQTGSCAMGTCGVGPKKRGLRGIWKLWREC</sequence>
<protein>
    <submittedName>
        <fullName evidence="2">Uncharacterized protein</fullName>
    </submittedName>
</protein>
<dbReference type="AlphaFoldDB" id="A0AAD5RPH3"/>